<dbReference type="PANTHER" id="PTHR31746">
    <property type="entry name" value="TRANSMEMBRANE PROTEIN 229 FAMILY MEMBER"/>
    <property type="match status" value="1"/>
</dbReference>
<dbReference type="InterPro" id="IPR010540">
    <property type="entry name" value="CmpB_TMEM229"/>
</dbReference>
<organism evidence="7 8">
    <name type="scientific">Littorina saxatilis</name>
    <dbReference type="NCBI Taxonomy" id="31220"/>
    <lineage>
        <taxon>Eukaryota</taxon>
        <taxon>Metazoa</taxon>
        <taxon>Spiralia</taxon>
        <taxon>Lophotrochozoa</taxon>
        <taxon>Mollusca</taxon>
        <taxon>Gastropoda</taxon>
        <taxon>Caenogastropoda</taxon>
        <taxon>Littorinimorpha</taxon>
        <taxon>Littorinoidea</taxon>
        <taxon>Littorinidae</taxon>
        <taxon>Littorina</taxon>
    </lineage>
</organism>
<dbReference type="Pfam" id="PF06541">
    <property type="entry name" value="ABC_trans_CmpB"/>
    <property type="match status" value="1"/>
</dbReference>
<dbReference type="GO" id="GO:0016020">
    <property type="term" value="C:membrane"/>
    <property type="evidence" value="ECO:0007669"/>
    <property type="project" value="UniProtKB-SubCell"/>
</dbReference>
<name>A0AAN9GCT1_9CAEN</name>
<evidence type="ECO:0000256" key="3">
    <source>
        <dbReference type="ARBA" id="ARBA00022692"/>
    </source>
</evidence>
<dbReference type="AlphaFoldDB" id="A0AAN9GCT1"/>
<protein>
    <recommendedName>
        <fullName evidence="9">Transmembrane protein 229B</fullName>
    </recommendedName>
</protein>
<evidence type="ECO:0000256" key="1">
    <source>
        <dbReference type="ARBA" id="ARBA00004141"/>
    </source>
</evidence>
<evidence type="ECO:0008006" key="9">
    <source>
        <dbReference type="Google" id="ProtNLM"/>
    </source>
</evidence>
<comment type="similarity">
    <text evidence="2">Belongs to the TMEM229 family.</text>
</comment>
<keyword evidence="4 6" id="KW-1133">Transmembrane helix</keyword>
<feature type="transmembrane region" description="Helical" evidence="6">
    <location>
        <begin position="13"/>
        <end position="35"/>
    </location>
</feature>
<evidence type="ECO:0000256" key="6">
    <source>
        <dbReference type="SAM" id="Phobius"/>
    </source>
</evidence>
<comment type="subcellular location">
    <subcellularLocation>
        <location evidence="1">Membrane</location>
        <topology evidence="1">Multi-pass membrane protein</topology>
    </subcellularLocation>
</comment>
<evidence type="ECO:0000256" key="5">
    <source>
        <dbReference type="ARBA" id="ARBA00023136"/>
    </source>
</evidence>
<reference evidence="7 8" key="1">
    <citation type="submission" date="2024-02" db="EMBL/GenBank/DDBJ databases">
        <title>Chromosome-scale genome assembly of the rough periwinkle Littorina saxatilis.</title>
        <authorList>
            <person name="De Jode A."/>
            <person name="Faria R."/>
            <person name="Formenti G."/>
            <person name="Sims Y."/>
            <person name="Smith T.P."/>
            <person name="Tracey A."/>
            <person name="Wood J.M.D."/>
            <person name="Zagrodzka Z.B."/>
            <person name="Johannesson K."/>
            <person name="Butlin R.K."/>
            <person name="Leder E.H."/>
        </authorList>
    </citation>
    <scope>NUCLEOTIDE SEQUENCE [LARGE SCALE GENOMIC DNA]</scope>
    <source>
        <strain evidence="7">Snail1</strain>
        <tissue evidence="7">Muscle</tissue>
    </source>
</reference>
<keyword evidence="5 6" id="KW-0472">Membrane</keyword>
<keyword evidence="3 6" id="KW-0812">Transmembrane</keyword>
<keyword evidence="8" id="KW-1185">Reference proteome</keyword>
<evidence type="ECO:0000313" key="8">
    <source>
        <dbReference type="Proteomes" id="UP001374579"/>
    </source>
</evidence>
<comment type="caution">
    <text evidence="7">The sequence shown here is derived from an EMBL/GenBank/DDBJ whole genome shotgun (WGS) entry which is preliminary data.</text>
</comment>
<gene>
    <name evidence="7" type="ORF">V1264_018434</name>
</gene>
<proteinExistence type="inferred from homology"/>
<accession>A0AAN9GCT1</accession>
<sequence>MTKLEALSAVGRFYIYAIHGYATEVMFTAIWEFVVNFNLKLPGITSIWSFPIYGVSMLVVEQLFLLMEARGVPLLVRGLVYTLWTYCWEFSTGLLLSQFDACPWDYTPFHGDFMGLVTLEYCPLWFLAAIFSERFIIQYTRRIYIGPPIETIEGRQLIVQQENGDIGDKTQ</sequence>
<dbReference type="PANTHER" id="PTHR31746:SF3">
    <property type="entry name" value="TRANSMEMBRANE PROTEIN 229B"/>
    <property type="match status" value="1"/>
</dbReference>
<evidence type="ECO:0000256" key="2">
    <source>
        <dbReference type="ARBA" id="ARBA00006371"/>
    </source>
</evidence>
<evidence type="ECO:0000313" key="7">
    <source>
        <dbReference type="EMBL" id="KAK7103562.1"/>
    </source>
</evidence>
<evidence type="ECO:0000256" key="4">
    <source>
        <dbReference type="ARBA" id="ARBA00022989"/>
    </source>
</evidence>
<feature type="transmembrane region" description="Helical" evidence="6">
    <location>
        <begin position="113"/>
        <end position="132"/>
    </location>
</feature>
<feature type="transmembrane region" description="Helical" evidence="6">
    <location>
        <begin position="47"/>
        <end position="67"/>
    </location>
</feature>
<dbReference type="EMBL" id="JBAMIC010000008">
    <property type="protein sequence ID" value="KAK7103562.1"/>
    <property type="molecule type" value="Genomic_DNA"/>
</dbReference>
<dbReference type="Proteomes" id="UP001374579">
    <property type="component" value="Unassembled WGS sequence"/>
</dbReference>